<evidence type="ECO:0000313" key="3">
    <source>
        <dbReference type="Proteomes" id="UP000295573"/>
    </source>
</evidence>
<name>A0A4R2IKE5_9ACTN</name>
<accession>A0A4R2IKE5</accession>
<comment type="caution">
    <text evidence="2">The sequence shown here is derived from an EMBL/GenBank/DDBJ whole genome shotgun (WGS) entry which is preliminary data.</text>
</comment>
<feature type="compositionally biased region" description="Polar residues" evidence="1">
    <location>
        <begin position="264"/>
        <end position="275"/>
    </location>
</feature>
<evidence type="ECO:0000256" key="1">
    <source>
        <dbReference type="SAM" id="MobiDB-lite"/>
    </source>
</evidence>
<dbReference type="EMBL" id="SLWR01000008">
    <property type="protein sequence ID" value="TCO45444.1"/>
    <property type="molecule type" value="Genomic_DNA"/>
</dbReference>
<evidence type="ECO:0000313" key="2">
    <source>
        <dbReference type="EMBL" id="TCO45444.1"/>
    </source>
</evidence>
<dbReference type="AlphaFoldDB" id="A0A4R2IKE5"/>
<keyword evidence="3" id="KW-1185">Reference proteome</keyword>
<dbReference type="Proteomes" id="UP000295573">
    <property type="component" value="Unassembled WGS sequence"/>
</dbReference>
<feature type="region of interest" description="Disordered" evidence="1">
    <location>
        <begin position="249"/>
        <end position="275"/>
    </location>
</feature>
<proteinExistence type="predicted"/>
<reference evidence="2 3" key="1">
    <citation type="journal article" date="2015" name="Stand. Genomic Sci.">
        <title>Genomic Encyclopedia of Bacterial and Archaeal Type Strains, Phase III: the genomes of soil and plant-associated and newly described type strains.</title>
        <authorList>
            <person name="Whitman W.B."/>
            <person name="Woyke T."/>
            <person name="Klenk H.P."/>
            <person name="Zhou Y."/>
            <person name="Lilburn T.G."/>
            <person name="Beck B.J."/>
            <person name="De Vos P."/>
            <person name="Vandamme P."/>
            <person name="Eisen J.A."/>
            <person name="Garrity G."/>
            <person name="Hugenholtz P."/>
            <person name="Kyrpides N.C."/>
        </authorList>
    </citation>
    <scope>NUCLEOTIDE SEQUENCE [LARGE SCALE GENOMIC DNA]</scope>
    <source>
        <strain evidence="2 3">VKM Ac-2541</strain>
    </source>
</reference>
<sequence>MSPGLQDLPEPADLHAHLSATRPLDWGDAIPTKSEIAAQYGPQATIQSLTLLARAASVEERVTDSMLAAMSDQATPYHLANRVKSPQSLARKFVKYADYYRRTKQVPEDVLRYTAAVKHPDELTRAAVRTIDRLNQQHWQMDSAHHSYVEGSRYKGLHAFLRSWGERVELQVHSAESIDVKERTTPLYEIERDVQQDPVARDAARRECIALSDQMSQPAGIDDLKELGGVEVRAISYGKKRPAQRLDLAETPTIASAAPEHIQQRVQNRENGTSR</sequence>
<organism evidence="2 3">
    <name type="scientific">Kribbella antiqua</name>
    <dbReference type="NCBI Taxonomy" id="2512217"/>
    <lineage>
        <taxon>Bacteria</taxon>
        <taxon>Bacillati</taxon>
        <taxon>Actinomycetota</taxon>
        <taxon>Actinomycetes</taxon>
        <taxon>Propionibacteriales</taxon>
        <taxon>Kribbellaceae</taxon>
        <taxon>Kribbella</taxon>
    </lineage>
</organism>
<protein>
    <submittedName>
        <fullName evidence="2">Uncharacterized protein</fullName>
    </submittedName>
</protein>
<gene>
    <name evidence="2" type="ORF">EV646_10866</name>
</gene>